<protein>
    <recommendedName>
        <fullName evidence="1">Sporulation stage II protein D amidase enhancer LytB N-terminal domain-containing protein</fullName>
    </recommendedName>
</protein>
<name>A0A0F9A0B5_9ZZZZ</name>
<dbReference type="AlphaFoldDB" id="A0A0F9A0B5"/>
<proteinExistence type="predicted"/>
<feature type="non-terminal residue" evidence="2">
    <location>
        <position position="1"/>
    </location>
</feature>
<organism evidence="2">
    <name type="scientific">marine sediment metagenome</name>
    <dbReference type="NCBI Taxonomy" id="412755"/>
    <lineage>
        <taxon>unclassified sequences</taxon>
        <taxon>metagenomes</taxon>
        <taxon>ecological metagenomes</taxon>
    </lineage>
</organism>
<dbReference type="NCBIfam" id="TIGR02669">
    <property type="entry name" value="SpoIID_LytB"/>
    <property type="match status" value="1"/>
</dbReference>
<evidence type="ECO:0000259" key="1">
    <source>
        <dbReference type="Pfam" id="PF08486"/>
    </source>
</evidence>
<dbReference type="InterPro" id="IPR013486">
    <property type="entry name" value="SpoIID/LytB"/>
</dbReference>
<feature type="domain" description="Sporulation stage II protein D amidase enhancer LytB N-terminal" evidence="1">
    <location>
        <begin position="37"/>
        <end position="125"/>
    </location>
</feature>
<accession>A0A0F9A0B5</accession>
<dbReference type="Pfam" id="PF08486">
    <property type="entry name" value="SpoIID"/>
    <property type="match status" value="1"/>
</dbReference>
<dbReference type="InterPro" id="IPR013693">
    <property type="entry name" value="SpoIID/LytB_N"/>
</dbReference>
<reference evidence="2" key="1">
    <citation type="journal article" date="2015" name="Nature">
        <title>Complex archaea that bridge the gap between prokaryotes and eukaryotes.</title>
        <authorList>
            <person name="Spang A."/>
            <person name="Saw J.H."/>
            <person name="Jorgensen S.L."/>
            <person name="Zaremba-Niedzwiedzka K."/>
            <person name="Martijn J."/>
            <person name="Lind A.E."/>
            <person name="van Eijk R."/>
            <person name="Schleper C."/>
            <person name="Guy L."/>
            <person name="Ettema T.J."/>
        </authorList>
    </citation>
    <scope>NUCLEOTIDE SEQUENCE</scope>
</reference>
<dbReference type="EMBL" id="LAZR01045152">
    <property type="protein sequence ID" value="KKK99563.1"/>
    <property type="molecule type" value="Genomic_DNA"/>
</dbReference>
<dbReference type="GO" id="GO:0030435">
    <property type="term" value="P:sporulation resulting in formation of a cellular spore"/>
    <property type="evidence" value="ECO:0007669"/>
    <property type="project" value="InterPro"/>
</dbReference>
<sequence>VYPGVHQIYVVPKSKNSSLLVNGIQYEGAICVFKIKNKIHIINDVNIESYLKSTLTPQFPYPMENEVMAAITIAARTTAYSHVKRNKDAFWHVSADEIGYQGRAVIQLDSHVSNAVDRTRHIILVLSDKGENRPFAATWTENSAGKTAAFHTIFRKDWWAPKTGVEAPHAAINRAESKWSYKISKKELANLLNVQSISAVDLYTDSFSKKTYAIKLITNSDTRDINFETFQKVLGKENLLSNDLTIIVGNSDIIFTGYGKGFGVGLCLLSANLMAQHGDNAAKILAKFFPDTYLLNLSAIPQKRVK</sequence>
<gene>
    <name evidence="2" type="ORF">LCGC14_2631490</name>
</gene>
<comment type="caution">
    <text evidence="2">The sequence shown here is derived from an EMBL/GenBank/DDBJ whole genome shotgun (WGS) entry which is preliminary data.</text>
</comment>
<evidence type="ECO:0000313" key="2">
    <source>
        <dbReference type="EMBL" id="KKK99563.1"/>
    </source>
</evidence>